<dbReference type="Pfam" id="PF15611">
    <property type="entry name" value="EH_Signature"/>
    <property type="match status" value="1"/>
</dbReference>
<keyword evidence="3" id="KW-1185">Reference proteome</keyword>
<feature type="domain" description="Zorya protein ZorC EH" evidence="1">
    <location>
        <begin position="33"/>
        <end position="449"/>
    </location>
</feature>
<dbReference type="InterPro" id="IPR028943">
    <property type="entry name" value="ZorC_EH_Signature_dom"/>
</dbReference>
<gene>
    <name evidence="2" type="ORF">NDR89_00410</name>
</gene>
<protein>
    <submittedName>
        <fullName evidence="2">EH signature domain-containing protein</fullName>
    </submittedName>
</protein>
<dbReference type="RefSeq" id="WP_252251905.1">
    <property type="nucleotide sequence ID" value="NZ_CP098735.1"/>
</dbReference>
<dbReference type="Proteomes" id="UP001056648">
    <property type="component" value="Chromosome 1"/>
</dbReference>
<sequence>MTALDHLAALLDPATREGAKPMMSHAGIDQVILDMKARFGDLGGSDPTEDHQLDAVRRFWDSQEVKSFRDAYLLSWSLTLPHRSSGLCILEDGTRLARVLDGVDTWQKRPAAFRRCYQGLARSYFTYDPVSKDAPASAKTNWRTLRAYLGDRQKFIEDSRLNPAWVDTALKNRQLFSDRPCDGYVDALLRGDSTVVDQLCEHMGINKASWFLRELVLAQVRRATKLEDTSFQELLPRLLSVLAANEVLRDRGMILLLDRYAEIAGTPLNQLLREQAVNWWGNPWLPSNETRWGGVTDAARSMVADWLKLEFIETFFTKLAEDGLGDPRRMNFWKQYVKAIGHIEFALGTAARSATSPDLALLRKKMAGLICTLDAPGTNNAFIMRMGSLVAVEFSGLGNAFYGYDAHKSVPFDTKAPLRLAVGTPNSLKHKGASILRLRHQDGIHNWDKWEDMFAATLRQEFGIEPSAKAPVPRRSAQAVSPGMTSLSSASVQYSRAALNRFAREHRLTIDDKSAVGGNLWVLAEHHAQFNSASLVTETLLAWGFKRRAGKGWWK</sequence>
<reference evidence="2" key="1">
    <citation type="submission" date="2022-06" db="EMBL/GenBank/DDBJ databases">
        <title>Complete genome sequence and characterization of Cupriavidus gilardii QJ1 isolated from contaminating cells.</title>
        <authorList>
            <person name="Qi J."/>
        </authorList>
    </citation>
    <scope>NUCLEOTIDE SEQUENCE</scope>
    <source>
        <strain evidence="2">QJ1</strain>
    </source>
</reference>
<accession>A0ABY4VK18</accession>
<evidence type="ECO:0000313" key="2">
    <source>
        <dbReference type="EMBL" id="USE77559.1"/>
    </source>
</evidence>
<proteinExistence type="predicted"/>
<organism evidence="2 3">
    <name type="scientific">Cupriavidus gilardii</name>
    <dbReference type="NCBI Taxonomy" id="82541"/>
    <lineage>
        <taxon>Bacteria</taxon>
        <taxon>Pseudomonadati</taxon>
        <taxon>Pseudomonadota</taxon>
        <taxon>Betaproteobacteria</taxon>
        <taxon>Burkholderiales</taxon>
        <taxon>Burkholderiaceae</taxon>
        <taxon>Cupriavidus</taxon>
    </lineage>
</organism>
<name>A0ABY4VK18_9BURK</name>
<evidence type="ECO:0000313" key="3">
    <source>
        <dbReference type="Proteomes" id="UP001056648"/>
    </source>
</evidence>
<dbReference type="EMBL" id="CP098735">
    <property type="protein sequence ID" value="USE77559.1"/>
    <property type="molecule type" value="Genomic_DNA"/>
</dbReference>
<evidence type="ECO:0000259" key="1">
    <source>
        <dbReference type="Pfam" id="PF15611"/>
    </source>
</evidence>